<dbReference type="STRING" id="865937.Gilli_3077"/>
<dbReference type="SUPFAM" id="SSF101898">
    <property type="entry name" value="NHL repeat"/>
    <property type="match status" value="1"/>
</dbReference>
<dbReference type="PANTHER" id="PTHR46343">
    <property type="entry name" value="HYR DOMAIN-CONTAINING PROTEIN"/>
    <property type="match status" value="1"/>
</dbReference>
<evidence type="ECO:0000256" key="3">
    <source>
        <dbReference type="SAM" id="Phobius"/>
    </source>
</evidence>
<sequence length="1535" mass="165513">MSGKTTCTFFPHFLPPTFVGRGGVWVVFLMVYFISTLLGWGQITTIPTYTWQSDFSLPTVNVSLTTLSVNSEDITISVATDPLGNVYTLTFGKGVAKRSATGALIDANFIPSSRLDSPLDMAIDADGFIYIADYFAGGETFEDNGKIWVFDSNGTFLASRTILTSFYRPLGVDVDENKVYVAEFNDGNSGPEPNKLSRISIYDKNTRDRLLFTENANTPFRIAVDSQKKIYVSQAGNSSPSVRIYDQNLIFQNTLPNILSPGSIVIDPFDFIHVIEYDGRIDFSRFINFENLSFPQVQSIAKSIDDGQRADAFSIKVFDPGRVLRITYKDRIDFPVDLTFNSCDRMYVNNAEIFGSNSIFGYIPNRLEFDLEIYKRTPSFDIEDPVIACGEDMLVTAPAGQNTAIVTFTNPTATDNCSVTVAQTAGQASGSQFAVGTHTIEFTATDAAGNTASCSFTIKVDPTPDTNTPPVAVEDVGLYSMLEDNVLEVLVSQGVLQNDSDPEGDELIAVLDRTTNYGVLDLREDGSFTYTPNPDFNGTDTFTYFANDGQVNSAQPVVVEIVVKPVPDIICETSFTLELDANGEAFLRKEDLYEVDQSDVQFSLSQENFTCADPRINSVTLSYTYTIPDEGSFTDSCDIQIIVVDNTAPTITCPGNINESMAFGETGKIITYNLPVFDDNCSATIIQTAGLASESVFPEGSTINTFEVKDGSGKIATCSFTVTIDKEAEVEDAIFQNCPADAIIENTSPGECGTNVTFSIPTASDANGILSVNQMEGPESGEYFQLGDTDVVFEATGSNGNTVECRFTVSIIDNENPVINCPDSIVVDVDPGETTKAVTFQKPTESDNCGVSNVEQTEGLSSGSQFPIGITTITFTATDGAGNSFPCSFTVTVNPETPPENQAPVARDDFYTVEQELSLTVIAAEGVLVNDGDETSGVLTAEIVDDVINGTLNLNPDGSFTYTPNPGIVGFDEFTYVANDGELDSNVATVRIEITSTAFPNFRPNAVNDSYPTPYETTLTIQQPGFLGNDTDGDNDVLTAEIITNVTNGTLAWNPDGSFNYVPNAGFFGNDSFTYVANDGKEDSNIATVTIIVDDPEGQNPLVAQDDNFSIFIDQTLDVPAPGILVNDSFNALTSIRLLIDVGNGSLTLNNDGSFIFIPNARFTGEDSFRYIILDGGLESNSATVTITVEPRPTQNVAPVARDDFYEIQQDGILVVDAPGMLGNDTDANGDALTASVGSVSATGSFEFNGDGSFKYTPLPGFVGTESFTYVANDGSLNSNIATVTITVNGSSTSDFLCKDEFILQLDETGNAILQASNLYTGDPGDREFTLSTSSFDCTNIGENSVVLNYTGNEGSGSCTIKVIIEDNLPPEIQAQNISISLDSFGFASITPELIDNGTTDNCEVDELSLDILDFSCENLGLNPVLFIAKDGSGNTSSQMVNVTVTGNCKQKPITGIEYISIYPNPTTGPFTFDVPTGWVIEKVDVFDSRGRYITSAEFVMGEPYTMDLSTLQTAVYTLHLATNQGNKIIRVIIQ</sequence>
<reference evidence="6" key="1">
    <citation type="journal article" date="2012" name="Stand. Genomic Sci.">
        <title>Genome sequence of the Antarctic rhodopsins-containing flavobacterium Gillisia limnaea type strain (R-8282(T)).</title>
        <authorList>
            <person name="Riedel T."/>
            <person name="Held B."/>
            <person name="Nolan M."/>
            <person name="Lucas S."/>
            <person name="Lapidus A."/>
            <person name="Tice H."/>
            <person name="Del Rio T.G."/>
            <person name="Cheng J.F."/>
            <person name="Han C."/>
            <person name="Tapia R."/>
            <person name="Goodwin L.A."/>
            <person name="Pitluck S."/>
            <person name="Liolios K."/>
            <person name="Mavromatis K."/>
            <person name="Pagani I."/>
            <person name="Ivanova N."/>
            <person name="Mikhailova N."/>
            <person name="Pati A."/>
            <person name="Chen A."/>
            <person name="Palaniappan K."/>
            <person name="Land M."/>
            <person name="Rohde M."/>
            <person name="Tindall B.J."/>
            <person name="Detter J.C."/>
            <person name="Goker M."/>
            <person name="Bristow J."/>
            <person name="Eisen J.A."/>
            <person name="Markowitz V."/>
            <person name="Hugenholtz P."/>
            <person name="Kyrpides N.C."/>
            <person name="Klenk H.P."/>
            <person name="Woyke T."/>
        </authorList>
    </citation>
    <scope>NUCLEOTIDE SEQUENCE [LARGE SCALE GENOMIC DNA]</scope>
    <source>
        <strain evidence="6">DSM 15749 / LMG 21470 / R-8282</strain>
    </source>
</reference>
<dbReference type="Gene3D" id="2.60.40.10">
    <property type="entry name" value="Immunoglobulins"/>
    <property type="match status" value="1"/>
</dbReference>
<feature type="domain" description="HYR" evidence="4">
    <location>
        <begin position="380"/>
        <end position="462"/>
    </location>
</feature>
<evidence type="ECO:0000313" key="6">
    <source>
        <dbReference type="Proteomes" id="UP000003844"/>
    </source>
</evidence>
<dbReference type="OrthoDB" id="9805017at2"/>
<dbReference type="eggNOG" id="COG1520">
    <property type="taxonomic scope" value="Bacteria"/>
</dbReference>
<keyword evidence="6" id="KW-1185">Reference proteome</keyword>
<dbReference type="Gene3D" id="2.60.40.3440">
    <property type="match status" value="2"/>
</dbReference>
<evidence type="ECO:0000313" key="5">
    <source>
        <dbReference type="EMBL" id="EHQ03687.1"/>
    </source>
</evidence>
<evidence type="ECO:0000256" key="2">
    <source>
        <dbReference type="ARBA" id="ARBA00022737"/>
    </source>
</evidence>
<feature type="domain" description="HYR" evidence="4">
    <location>
        <begin position="812"/>
        <end position="895"/>
    </location>
</feature>
<dbReference type="EMBL" id="JH594606">
    <property type="protein sequence ID" value="EHQ03687.1"/>
    <property type="molecule type" value="Genomic_DNA"/>
</dbReference>
<name>H2BT88_GILLR</name>
<dbReference type="Pfam" id="PF02494">
    <property type="entry name" value="HYR"/>
    <property type="match status" value="4"/>
</dbReference>
<evidence type="ECO:0000259" key="4">
    <source>
        <dbReference type="PROSITE" id="PS50825"/>
    </source>
</evidence>
<feature type="domain" description="HYR" evidence="4">
    <location>
        <begin position="644"/>
        <end position="726"/>
    </location>
</feature>
<dbReference type="InterPro" id="IPR043555">
    <property type="entry name" value="SRPX-like"/>
</dbReference>
<dbReference type="PROSITE" id="PS50825">
    <property type="entry name" value="HYR"/>
    <property type="match status" value="4"/>
</dbReference>
<keyword evidence="3" id="KW-1133">Transmembrane helix</keyword>
<dbReference type="eggNOG" id="COG3828">
    <property type="taxonomic scope" value="Bacteria"/>
</dbReference>
<proteinExistence type="predicted"/>
<organism evidence="5 6">
    <name type="scientific">Gillisia limnaea (strain DSM 15749 / LMG 21470 / R-8282)</name>
    <dbReference type="NCBI Taxonomy" id="865937"/>
    <lineage>
        <taxon>Bacteria</taxon>
        <taxon>Pseudomonadati</taxon>
        <taxon>Bacteroidota</taxon>
        <taxon>Flavobacteriia</taxon>
        <taxon>Flavobacteriales</taxon>
        <taxon>Flavobacteriaceae</taxon>
        <taxon>Gillisia</taxon>
    </lineage>
</organism>
<dbReference type="Pfam" id="PF18962">
    <property type="entry name" value="Por_Secre_tail"/>
    <property type="match status" value="1"/>
</dbReference>
<accession>H2BT88</accession>
<feature type="transmembrane region" description="Helical" evidence="3">
    <location>
        <begin position="22"/>
        <end position="43"/>
    </location>
</feature>
<gene>
    <name evidence="5" type="ORF">Gilli_3077</name>
</gene>
<dbReference type="InterPro" id="IPR003410">
    <property type="entry name" value="HYR_dom"/>
</dbReference>
<dbReference type="Gene3D" id="2.120.10.30">
    <property type="entry name" value="TolB, C-terminal domain"/>
    <property type="match status" value="1"/>
</dbReference>
<keyword evidence="3" id="KW-0472">Membrane</keyword>
<feature type="domain" description="HYR" evidence="4">
    <location>
        <begin position="728"/>
        <end position="811"/>
    </location>
</feature>
<dbReference type="PANTHER" id="PTHR46343:SF2">
    <property type="entry name" value="SUSHI_VON WILLEBRAND FACTOR TYPE A_EGF_PENTRAXIN DOMAIN-CONTAINING 1"/>
    <property type="match status" value="1"/>
</dbReference>
<keyword evidence="2" id="KW-0677">Repeat</keyword>
<dbReference type="NCBIfam" id="NF012211">
    <property type="entry name" value="tand_rpt_95"/>
    <property type="match status" value="5"/>
</dbReference>
<dbReference type="eggNOG" id="COG3391">
    <property type="taxonomic scope" value="Bacteria"/>
</dbReference>
<dbReference type="eggNOG" id="COG4932">
    <property type="taxonomic scope" value="Bacteria"/>
</dbReference>
<dbReference type="RefSeq" id="WP_006989993.1">
    <property type="nucleotide sequence ID" value="NZ_JH594606.1"/>
</dbReference>
<evidence type="ECO:0000256" key="1">
    <source>
        <dbReference type="ARBA" id="ARBA00022729"/>
    </source>
</evidence>
<dbReference type="HOGENOM" id="CLU_247039_0_0_10"/>
<dbReference type="Proteomes" id="UP000003844">
    <property type="component" value="Unassembled WGS sequence"/>
</dbReference>
<dbReference type="Pfam" id="PF17963">
    <property type="entry name" value="Big_9"/>
    <property type="match status" value="5"/>
</dbReference>
<dbReference type="NCBIfam" id="TIGR04183">
    <property type="entry name" value="Por_Secre_tail"/>
    <property type="match status" value="1"/>
</dbReference>
<dbReference type="InterPro" id="IPR026444">
    <property type="entry name" value="Secre_tail"/>
</dbReference>
<protein>
    <submittedName>
        <fullName evidence="5">Hyalin</fullName>
    </submittedName>
</protein>
<dbReference type="InterPro" id="IPR011042">
    <property type="entry name" value="6-blade_b-propeller_TolB-like"/>
</dbReference>
<dbReference type="Gene3D" id="2.60.40.2810">
    <property type="match status" value="3"/>
</dbReference>
<dbReference type="InterPro" id="IPR013783">
    <property type="entry name" value="Ig-like_fold"/>
</dbReference>
<keyword evidence="3" id="KW-0812">Transmembrane</keyword>
<keyword evidence="1" id="KW-0732">Signal</keyword>